<evidence type="ECO:0000259" key="5">
    <source>
        <dbReference type="PROSITE" id="PS51468"/>
    </source>
</evidence>
<keyword evidence="2" id="KW-0539">Nucleus</keyword>
<dbReference type="SMART" id="SM00609">
    <property type="entry name" value="VIT"/>
    <property type="match status" value="1"/>
</dbReference>
<gene>
    <name evidence="6" type="ORF">NW768_008530</name>
</gene>
<keyword evidence="2" id="KW-0811">Translocation</keyword>
<dbReference type="SMART" id="SM00327">
    <property type="entry name" value="VWA"/>
    <property type="match status" value="1"/>
</dbReference>
<protein>
    <recommendedName>
        <fullName evidence="8">Vault poly</fullName>
    </recommendedName>
</protein>
<dbReference type="SUPFAM" id="SSF53300">
    <property type="entry name" value="vWA-like"/>
    <property type="match status" value="1"/>
</dbReference>
<dbReference type="Pfam" id="PF08487">
    <property type="entry name" value="VIT"/>
    <property type="match status" value="1"/>
</dbReference>
<evidence type="ECO:0000313" key="6">
    <source>
        <dbReference type="EMBL" id="KAJ4128242.1"/>
    </source>
</evidence>
<evidence type="ECO:0000256" key="3">
    <source>
        <dbReference type="SAM" id="MobiDB-lite"/>
    </source>
</evidence>
<dbReference type="InterPro" id="IPR013694">
    <property type="entry name" value="VIT"/>
</dbReference>
<organism evidence="6 7">
    <name type="scientific">Fusarium equiseti</name>
    <name type="common">Fusarium scirpi</name>
    <dbReference type="NCBI Taxonomy" id="61235"/>
    <lineage>
        <taxon>Eukaryota</taxon>
        <taxon>Fungi</taxon>
        <taxon>Dikarya</taxon>
        <taxon>Ascomycota</taxon>
        <taxon>Pezizomycotina</taxon>
        <taxon>Sordariomycetes</taxon>
        <taxon>Hypocreomycetidae</taxon>
        <taxon>Hypocreales</taxon>
        <taxon>Nectriaceae</taxon>
        <taxon>Fusarium</taxon>
        <taxon>Fusarium incarnatum-equiseti species complex</taxon>
    </lineage>
</organism>
<keyword evidence="2" id="KW-0653">Protein transport</keyword>
<dbReference type="PANTHER" id="PTHR45737">
    <property type="entry name" value="VON WILLEBRAND FACTOR A DOMAIN-CONTAINING PROTEIN 5A"/>
    <property type="match status" value="1"/>
</dbReference>
<dbReference type="InterPro" id="IPR002035">
    <property type="entry name" value="VWF_A"/>
</dbReference>
<dbReference type="InterPro" id="IPR025574">
    <property type="entry name" value="Nucleoporin_FG_rpt"/>
</dbReference>
<evidence type="ECO:0000256" key="2">
    <source>
        <dbReference type="ARBA" id="ARBA00023132"/>
    </source>
</evidence>
<dbReference type="Proteomes" id="UP001152024">
    <property type="component" value="Unassembled WGS sequence"/>
</dbReference>
<comment type="subcellular location">
    <subcellularLocation>
        <location evidence="1">Nucleus</location>
        <location evidence="1">Nuclear pore complex</location>
    </subcellularLocation>
</comment>
<accession>A0ABQ8R7D5</accession>
<feature type="region of interest" description="Disordered" evidence="3">
    <location>
        <begin position="813"/>
        <end position="835"/>
    </location>
</feature>
<proteinExistence type="predicted"/>
<keyword evidence="2" id="KW-0509">mRNA transport</keyword>
<feature type="domain" description="VWFA" evidence="4">
    <location>
        <begin position="291"/>
        <end position="461"/>
    </location>
</feature>
<dbReference type="PROSITE" id="PS51468">
    <property type="entry name" value="VIT"/>
    <property type="match status" value="1"/>
</dbReference>
<dbReference type="Pfam" id="PF13634">
    <property type="entry name" value="Nucleoporin_FG"/>
    <property type="match status" value="1"/>
</dbReference>
<feature type="domain" description="VIT" evidence="5">
    <location>
        <begin position="18"/>
        <end position="149"/>
    </location>
</feature>
<keyword evidence="7" id="KW-1185">Reference proteome</keyword>
<name>A0ABQ8R7D5_FUSEQ</name>
<keyword evidence="2" id="KW-0813">Transport</keyword>
<dbReference type="EMBL" id="JAOQBH010000012">
    <property type="protein sequence ID" value="KAJ4128242.1"/>
    <property type="molecule type" value="Genomic_DNA"/>
</dbReference>
<reference evidence="6" key="1">
    <citation type="submission" date="2022-09" db="EMBL/GenBank/DDBJ databases">
        <title>Fusarium specimens isolated from Avocado Roots.</title>
        <authorList>
            <person name="Stajich J."/>
            <person name="Roper C."/>
            <person name="Heimlech-Rivalta G."/>
        </authorList>
    </citation>
    <scope>NUCLEOTIDE SEQUENCE</scope>
    <source>
        <strain evidence="6">CF00095</strain>
    </source>
</reference>
<evidence type="ECO:0000313" key="7">
    <source>
        <dbReference type="Proteomes" id="UP001152024"/>
    </source>
</evidence>
<dbReference type="Pfam" id="PF13768">
    <property type="entry name" value="VWA_3"/>
    <property type="match status" value="1"/>
</dbReference>
<dbReference type="Gene3D" id="3.40.50.410">
    <property type="entry name" value="von Willebrand factor, type A domain"/>
    <property type="match status" value="1"/>
</dbReference>
<dbReference type="InterPro" id="IPR036465">
    <property type="entry name" value="vWFA_dom_sf"/>
</dbReference>
<sequence length="1059" mass="114352">MAHGLFRQPSRSVTSMTDCGCYIFVGHDLKYLPQVEVKAHTTILATTSRTNLTQTFINPTNSAIEELRYVFPLYDGVSVVAFACTVGSKTIKGVVQERQRAQQVYNNAKAKGQVAGLFKQSLEAADVFTTTIGNVPAGEKVYVNITYLGELKHDAQVDGIRFTIPTQVVPRYGIAQSLAGFNIPQKGFSFTVDAEVPDGASIKSIQSPSHPLSVEIGTTSTTKSQEPSLRRASATLQQGKAYLKQDFVVQVVATKLGEPSAILETHPEIPNQRAIMTTLVPKFKLPAERPEIVFICDRSASMSNQISNLKTALEVFLKSMPVGVKFNICSFGNSFSFLWERSQTYNQENLDQAVQHVRTFQANYGGTEMYDPFQATFKKRYKDMNLEVILLTDGEIWDQDRLFELINDEVSESKGTTRVFSLGIGAGASTSLIEGVARAGNGFAQTVADNEKMDKKVVRMLKGALFPHITDYSLEVKYQKAEIPADDDFELVEKVMDGLQIDTAETSDTKTKRAQAAKKPISLFDSSVDSDGDSDMADTLTVDNKFDHLPHLPVPRYLQTPSQIPPLFPFNRTTVYVLLSDATPNQQPKSVVLKGTSHHGPLELEIPITQLTEKDSVIHCLAARKEVKELEEGRGWLANVKDSDGKFLKEKHEGRFSDLVEREAVRLGVKFQIGGKWCSFVAVDDNGDERDMAQAGDISETNDRYFGTEIFRSRRSMLGAIMNKSDACDSPHPGAVRLKSIKSGSPVRLNATSAQFAASEGASHNTGGGLFGSASQGAKPSGGLFGAAPGGSAHKSNKYDGLFAQEAKPSGSLFGAATGESSHNTGEAGGGLFGSASQAVKPSSGLFGAPPSTSSVFGSVSQSQSAGHTVFGASPAGNSQPPIVKAAALAPPTAQVDEKLLAEYRAEMDYAAAMPLMEEEDSDGDEDMGFGLFDDGPCGPPVCPPVPAASTSVHQMGPMQALTSLQTFSGSWSWTVELERVLGVASKKVAKLDLPSTVTGHALESEILATACAILFFKHKLADEKDTWEMLVEKAEGWLEENIGEDSMDDLNAVLGKLF</sequence>
<evidence type="ECO:0000256" key="1">
    <source>
        <dbReference type="ARBA" id="ARBA00004567"/>
    </source>
</evidence>
<keyword evidence="2" id="KW-0906">Nuclear pore complex</keyword>
<comment type="caution">
    <text evidence="6">The sequence shown here is derived from an EMBL/GenBank/DDBJ whole genome shotgun (WGS) entry which is preliminary data.</text>
</comment>
<evidence type="ECO:0008006" key="8">
    <source>
        <dbReference type="Google" id="ProtNLM"/>
    </source>
</evidence>
<dbReference type="PANTHER" id="PTHR45737:SF6">
    <property type="entry name" value="VON WILLEBRAND FACTOR A DOMAIN-CONTAINING PROTEIN 5A"/>
    <property type="match status" value="1"/>
</dbReference>
<evidence type="ECO:0000259" key="4">
    <source>
        <dbReference type="PROSITE" id="PS50234"/>
    </source>
</evidence>
<dbReference type="PROSITE" id="PS50234">
    <property type="entry name" value="VWFA"/>
    <property type="match status" value="1"/>
</dbReference>